<organism evidence="2 3">
    <name type="scientific">Musa balbisiana</name>
    <name type="common">Banana</name>
    <dbReference type="NCBI Taxonomy" id="52838"/>
    <lineage>
        <taxon>Eukaryota</taxon>
        <taxon>Viridiplantae</taxon>
        <taxon>Streptophyta</taxon>
        <taxon>Embryophyta</taxon>
        <taxon>Tracheophyta</taxon>
        <taxon>Spermatophyta</taxon>
        <taxon>Magnoliopsida</taxon>
        <taxon>Liliopsida</taxon>
        <taxon>Zingiberales</taxon>
        <taxon>Musaceae</taxon>
        <taxon>Musa</taxon>
    </lineage>
</organism>
<proteinExistence type="predicted"/>
<keyword evidence="3" id="KW-1185">Reference proteome</keyword>
<feature type="compositionally biased region" description="Gly residues" evidence="1">
    <location>
        <begin position="61"/>
        <end position="70"/>
    </location>
</feature>
<dbReference type="Proteomes" id="UP000317650">
    <property type="component" value="Chromosome 8"/>
</dbReference>
<protein>
    <submittedName>
        <fullName evidence="2">Uncharacterized protein</fullName>
    </submittedName>
</protein>
<evidence type="ECO:0000313" key="2">
    <source>
        <dbReference type="EMBL" id="THU69342.1"/>
    </source>
</evidence>
<accession>A0A4S8K3J0</accession>
<reference evidence="2 3" key="1">
    <citation type="journal article" date="2019" name="Nat. Plants">
        <title>Genome sequencing of Musa balbisiana reveals subgenome evolution and function divergence in polyploid bananas.</title>
        <authorList>
            <person name="Yao X."/>
        </authorList>
    </citation>
    <scope>NUCLEOTIDE SEQUENCE [LARGE SCALE GENOMIC DNA]</scope>
    <source>
        <strain evidence="3">cv. DH-PKW</strain>
        <tissue evidence="2">Leaves</tissue>
    </source>
</reference>
<gene>
    <name evidence="2" type="ORF">C4D60_Mb08t13420</name>
</gene>
<evidence type="ECO:0000256" key="1">
    <source>
        <dbReference type="SAM" id="MobiDB-lite"/>
    </source>
</evidence>
<evidence type="ECO:0000313" key="3">
    <source>
        <dbReference type="Proteomes" id="UP000317650"/>
    </source>
</evidence>
<dbReference type="EMBL" id="PYDT01000002">
    <property type="protein sequence ID" value="THU69342.1"/>
    <property type="molecule type" value="Genomic_DNA"/>
</dbReference>
<comment type="caution">
    <text evidence="2">The sequence shown here is derived from an EMBL/GenBank/DDBJ whole genome shotgun (WGS) entry which is preliminary data.</text>
</comment>
<name>A0A4S8K3J0_MUSBA</name>
<sequence>MAQMFMADTMAQTGRNTVALTGRPREYVYYNSAPLPSQYAAMANSMVMNNLALLSMNDQKTGGGGGGPAGGDVASTAGNTSTLS</sequence>
<feature type="region of interest" description="Disordered" evidence="1">
    <location>
        <begin position="57"/>
        <end position="84"/>
    </location>
</feature>
<dbReference type="AlphaFoldDB" id="A0A4S8K3J0"/>